<evidence type="ECO:0000256" key="3">
    <source>
        <dbReference type="ARBA" id="ARBA00022771"/>
    </source>
</evidence>
<dbReference type="InterPro" id="IPR000058">
    <property type="entry name" value="Znf_AN1"/>
</dbReference>
<dbReference type="PROSITE" id="PS51039">
    <property type="entry name" value="ZF_AN1"/>
    <property type="match status" value="1"/>
</dbReference>
<dbReference type="SMART" id="SM00154">
    <property type="entry name" value="ZnF_AN1"/>
    <property type="match status" value="1"/>
</dbReference>
<dbReference type="InterPro" id="IPR050652">
    <property type="entry name" value="AN1_A20_ZnFinger"/>
</dbReference>
<evidence type="ECO:0000259" key="7">
    <source>
        <dbReference type="PROSITE" id="PS51039"/>
    </source>
</evidence>
<dbReference type="Pfam" id="PF01428">
    <property type="entry name" value="zf-AN1"/>
    <property type="match status" value="1"/>
</dbReference>
<comment type="function">
    <text evidence="1">May be involved in environmental stress response.</text>
</comment>
<keyword evidence="6" id="KW-1133">Transmembrane helix</keyword>
<dbReference type="AlphaFoldDB" id="A0AAV6LSW8"/>
<protein>
    <submittedName>
        <fullName evidence="8">Zinc finger A20 and AN1 domain-containing stress-associated protein 3</fullName>
    </submittedName>
</protein>
<keyword evidence="6" id="KW-0472">Membrane</keyword>
<evidence type="ECO:0000256" key="4">
    <source>
        <dbReference type="ARBA" id="ARBA00022833"/>
    </source>
</evidence>
<name>A0AAV6LSW8_9ROSI</name>
<dbReference type="PANTHER" id="PTHR10634">
    <property type="entry name" value="AN1-TYPE ZINC FINGER PROTEIN"/>
    <property type="match status" value="1"/>
</dbReference>
<sequence>MNPKGISRELTTALSRLVGLLFFGLFNFFLHNYFGDSFAILQSHSFDSSPSIGSLFQNRLSSSFRFVRSSILSIFCGSFESFPTDYSPATRDLCSKCYRDLQMKEQQSSSAKLALNQTLTSAVTSSSFADAALLDLKPASTEANQPLAEVAEKAQTRTEVAPAPAQQQPSRCMTCRRRVGLTGFKCRCGMVYCGTHRYPEQHGCEFDFKQMGKDQIAKANPVVKGEKLQKI</sequence>
<feature type="transmembrane region" description="Helical" evidence="6">
    <location>
        <begin position="12"/>
        <end position="34"/>
    </location>
</feature>
<keyword evidence="6" id="KW-0812">Transmembrane</keyword>
<organism evidence="8 9">
    <name type="scientific">Cucurbita argyrosperma subsp. sororia</name>
    <dbReference type="NCBI Taxonomy" id="37648"/>
    <lineage>
        <taxon>Eukaryota</taxon>
        <taxon>Viridiplantae</taxon>
        <taxon>Streptophyta</taxon>
        <taxon>Embryophyta</taxon>
        <taxon>Tracheophyta</taxon>
        <taxon>Spermatophyta</taxon>
        <taxon>Magnoliopsida</taxon>
        <taxon>eudicotyledons</taxon>
        <taxon>Gunneridae</taxon>
        <taxon>Pentapetalae</taxon>
        <taxon>rosids</taxon>
        <taxon>fabids</taxon>
        <taxon>Cucurbitales</taxon>
        <taxon>Cucurbitaceae</taxon>
        <taxon>Cucurbiteae</taxon>
        <taxon>Cucurbita</taxon>
    </lineage>
</organism>
<dbReference type="Proteomes" id="UP000685013">
    <property type="component" value="Chromosome 20"/>
</dbReference>
<dbReference type="PANTHER" id="PTHR10634:SF98">
    <property type="entry name" value="ZINC FINGER A20 AND AN1 DOMAIN-CONTAINING STRESS-ASSOCIATED PROTEIN 3"/>
    <property type="match status" value="1"/>
</dbReference>
<keyword evidence="9" id="KW-1185">Reference proteome</keyword>
<evidence type="ECO:0000256" key="6">
    <source>
        <dbReference type="SAM" id="Phobius"/>
    </source>
</evidence>
<feature type="non-terminal residue" evidence="8">
    <location>
        <position position="1"/>
    </location>
</feature>
<accession>A0AAV6LSW8</accession>
<keyword evidence="2" id="KW-0479">Metal-binding</keyword>
<evidence type="ECO:0000313" key="9">
    <source>
        <dbReference type="Proteomes" id="UP000685013"/>
    </source>
</evidence>
<evidence type="ECO:0000256" key="2">
    <source>
        <dbReference type="ARBA" id="ARBA00022723"/>
    </source>
</evidence>
<reference evidence="8 9" key="1">
    <citation type="journal article" date="2021" name="Hortic Res">
        <title>The domestication of Cucurbita argyrosperma as revealed by the genome of its wild relative.</title>
        <authorList>
            <person name="Barrera-Redondo J."/>
            <person name="Sanchez-de la Vega G."/>
            <person name="Aguirre-Liguori J.A."/>
            <person name="Castellanos-Morales G."/>
            <person name="Gutierrez-Guerrero Y.T."/>
            <person name="Aguirre-Dugua X."/>
            <person name="Aguirre-Planter E."/>
            <person name="Tenaillon M.I."/>
            <person name="Lira-Saade R."/>
            <person name="Eguiarte L.E."/>
        </authorList>
    </citation>
    <scope>NUCLEOTIDE SEQUENCE [LARGE SCALE GENOMIC DNA]</scope>
    <source>
        <strain evidence="8">JBR-2021</strain>
    </source>
</reference>
<evidence type="ECO:0000256" key="5">
    <source>
        <dbReference type="PROSITE-ProRule" id="PRU00449"/>
    </source>
</evidence>
<dbReference type="GO" id="GO:0008270">
    <property type="term" value="F:zinc ion binding"/>
    <property type="evidence" value="ECO:0007669"/>
    <property type="project" value="UniProtKB-KW"/>
</dbReference>
<comment type="caution">
    <text evidence="8">The sequence shown here is derived from an EMBL/GenBank/DDBJ whole genome shotgun (WGS) entry which is preliminary data.</text>
</comment>
<evidence type="ECO:0000313" key="8">
    <source>
        <dbReference type="EMBL" id="KAG6570480.1"/>
    </source>
</evidence>
<keyword evidence="3 5" id="KW-0863">Zinc-finger</keyword>
<dbReference type="FunFam" id="4.10.1110.10:FF:000001">
    <property type="entry name" value="Zinc finger AN1-type containing 6"/>
    <property type="match status" value="1"/>
</dbReference>
<proteinExistence type="predicted"/>
<feature type="domain" description="AN1-type" evidence="7">
    <location>
        <begin position="166"/>
        <end position="212"/>
    </location>
</feature>
<keyword evidence="4" id="KW-0862">Zinc</keyword>
<dbReference type="EMBL" id="JAGKQH010000020">
    <property type="protein sequence ID" value="KAG6570480.1"/>
    <property type="molecule type" value="Genomic_DNA"/>
</dbReference>
<gene>
    <name evidence="8" type="primary">SAP3</name>
    <name evidence="8" type="ORF">SDJN03_29395</name>
</gene>
<evidence type="ECO:0000256" key="1">
    <source>
        <dbReference type="ARBA" id="ARBA00003732"/>
    </source>
</evidence>